<feature type="compositionally biased region" description="Polar residues" evidence="1">
    <location>
        <begin position="472"/>
        <end position="488"/>
    </location>
</feature>
<feature type="compositionally biased region" description="Polar residues" evidence="1">
    <location>
        <begin position="513"/>
        <end position="533"/>
    </location>
</feature>
<keyword evidence="2" id="KW-1133">Transmembrane helix</keyword>
<accession>A0ABQ8KRI1</accession>
<feature type="region of interest" description="Disordered" evidence="1">
    <location>
        <begin position="545"/>
        <end position="568"/>
    </location>
</feature>
<organism evidence="3 4">
    <name type="scientific">Rhodofomes roseus</name>
    <dbReference type="NCBI Taxonomy" id="34475"/>
    <lineage>
        <taxon>Eukaryota</taxon>
        <taxon>Fungi</taxon>
        <taxon>Dikarya</taxon>
        <taxon>Basidiomycota</taxon>
        <taxon>Agaricomycotina</taxon>
        <taxon>Agaricomycetes</taxon>
        <taxon>Polyporales</taxon>
        <taxon>Rhodofomes</taxon>
    </lineage>
</organism>
<dbReference type="Proteomes" id="UP000814176">
    <property type="component" value="Unassembled WGS sequence"/>
</dbReference>
<keyword evidence="2" id="KW-0472">Membrane</keyword>
<gene>
    <name evidence="3" type="ORF">C8Q71DRAFT_854793</name>
</gene>
<evidence type="ECO:0000313" key="4">
    <source>
        <dbReference type="Proteomes" id="UP000814176"/>
    </source>
</evidence>
<protein>
    <submittedName>
        <fullName evidence="3">Uncharacterized protein</fullName>
    </submittedName>
</protein>
<evidence type="ECO:0000256" key="1">
    <source>
        <dbReference type="SAM" id="MobiDB-lite"/>
    </source>
</evidence>
<comment type="caution">
    <text evidence="3">The sequence shown here is derived from an EMBL/GenBank/DDBJ whole genome shotgun (WGS) entry which is preliminary data.</text>
</comment>
<name>A0ABQ8KRI1_9APHY</name>
<feature type="transmembrane region" description="Helical" evidence="2">
    <location>
        <begin position="12"/>
        <end position="30"/>
    </location>
</feature>
<sequence>MFRTTFSFVSQSIVLVLLLLYGATWMWAGLRSLCQIPFVSSFVRSCDTINSNMTVWAALPLLLSGQTVGMERVLNQSSAHAEIVDDLLDIRLASVDLSILVQSSDLEYRFQLSSHIDKVADDALDLNRGLQHLSAKIAAGFDRILYTNEHLYQLLRNVPIPPGRMPDIPICHSNPFSENLHACLIQSPYSDIAVAYERALQTYEAVLRELIQSAAASLSKAALLDADLRSTMRVVAWERFGVDLARRDLGLGLLWSLLGGHRRRLAHLSRNENILNRVGEYSARSLRYVRTIQDTLEGMERHLEELRLVASGAMVVDAAPPEVILQMLARGFERLGRARFIVHITDPHLPSLPLERDEDVIRPGCYVLRYRHLRLPAMAVQDPDVEHAEKIIVPSNHDVPNPSEVHAVRRAGSHPVYSNTNCSQDESPAIVHKRVPATSASATEQLTSPDQACTWDNMPQAPFLSVKGKNTVAETSGSNGTLPRSQPSAVPVSREGPASLSSLLRTLNLSESVGVSTSRPITSQTSGIPTINLGTMGRVLPRKAAQPPLSFTPMPSAPLPPARKTEGTVEKQVEKQVGLFSRITRGPHKFDHSVRSRAEKVVWYESQGTPGRLTAVPIAPTIADIGELYVHKTGGKVQVWLRDASATWVSVAEQHPHPVMEGYVLRLLDGDPRWVKKETYRTYIGRQKKLDLL</sequence>
<dbReference type="RefSeq" id="XP_047782410.1">
    <property type="nucleotide sequence ID" value="XM_047927107.1"/>
</dbReference>
<dbReference type="GeneID" id="72007839"/>
<feature type="region of interest" description="Disordered" evidence="1">
    <location>
        <begin position="512"/>
        <end position="533"/>
    </location>
</feature>
<reference evidence="3 4" key="1">
    <citation type="journal article" date="2021" name="Environ. Microbiol.">
        <title>Gene family expansions and transcriptome signatures uncover fungal adaptations to wood decay.</title>
        <authorList>
            <person name="Hage H."/>
            <person name="Miyauchi S."/>
            <person name="Viragh M."/>
            <person name="Drula E."/>
            <person name="Min B."/>
            <person name="Chaduli D."/>
            <person name="Navarro D."/>
            <person name="Favel A."/>
            <person name="Norest M."/>
            <person name="Lesage-Meessen L."/>
            <person name="Balint B."/>
            <person name="Merenyi Z."/>
            <person name="de Eugenio L."/>
            <person name="Morin E."/>
            <person name="Martinez A.T."/>
            <person name="Baldrian P."/>
            <person name="Stursova M."/>
            <person name="Martinez M.J."/>
            <person name="Novotny C."/>
            <person name="Magnuson J.K."/>
            <person name="Spatafora J.W."/>
            <person name="Maurice S."/>
            <person name="Pangilinan J."/>
            <person name="Andreopoulos W."/>
            <person name="LaButti K."/>
            <person name="Hundley H."/>
            <person name="Na H."/>
            <person name="Kuo A."/>
            <person name="Barry K."/>
            <person name="Lipzen A."/>
            <person name="Henrissat B."/>
            <person name="Riley R."/>
            <person name="Ahrendt S."/>
            <person name="Nagy L.G."/>
            <person name="Grigoriev I.V."/>
            <person name="Martin F."/>
            <person name="Rosso M.N."/>
        </authorList>
    </citation>
    <scope>NUCLEOTIDE SEQUENCE [LARGE SCALE GENOMIC DNA]</scope>
    <source>
        <strain evidence="3 4">CIRM-BRFM 1785</strain>
    </source>
</reference>
<evidence type="ECO:0000256" key="2">
    <source>
        <dbReference type="SAM" id="Phobius"/>
    </source>
</evidence>
<feature type="region of interest" description="Disordered" evidence="1">
    <location>
        <begin position="464"/>
        <end position="497"/>
    </location>
</feature>
<keyword evidence="4" id="KW-1185">Reference proteome</keyword>
<proteinExistence type="predicted"/>
<keyword evidence="2" id="KW-0812">Transmembrane</keyword>
<dbReference type="EMBL" id="JADCUA010000004">
    <property type="protein sequence ID" value="KAH9840944.1"/>
    <property type="molecule type" value="Genomic_DNA"/>
</dbReference>
<evidence type="ECO:0000313" key="3">
    <source>
        <dbReference type="EMBL" id="KAH9840944.1"/>
    </source>
</evidence>